<dbReference type="Proteomes" id="UP000283522">
    <property type="component" value="Unassembled WGS sequence"/>
</dbReference>
<evidence type="ECO:0000313" key="2">
    <source>
        <dbReference type="EMBL" id="RIW14421.1"/>
    </source>
</evidence>
<keyword evidence="1" id="KW-1133">Transmembrane helix</keyword>
<comment type="caution">
    <text evidence="2">The sequence shown here is derived from an EMBL/GenBank/DDBJ whole genome shotgun (WGS) entry which is preliminary data.</text>
</comment>
<sequence>MKISFYLSSLFFLGVLFLICCKTYQNLEDVKPRYSGEANYGELAISDFSKLNPGDELIIQTKKGDQYFMDFRQMKDGPILVGEAWSFNLKEIDSPVIVEIPISEIANVEVKRINTPLTIFLPVLVGGALFLVILGASLSNAL</sequence>
<dbReference type="AlphaFoldDB" id="A0A418PQ25"/>
<feature type="transmembrane region" description="Helical" evidence="1">
    <location>
        <begin position="119"/>
        <end position="138"/>
    </location>
</feature>
<reference evidence="2 3" key="1">
    <citation type="submission" date="2018-09" db="EMBL/GenBank/DDBJ databases">
        <authorList>
            <person name="Wang X."/>
            <person name="Du Z."/>
        </authorList>
    </citation>
    <scope>NUCLEOTIDE SEQUENCE [LARGE SCALE GENOMIC DNA]</scope>
    <source>
        <strain evidence="2 3">N3</strain>
    </source>
</reference>
<dbReference type="EMBL" id="QXML01000006">
    <property type="protein sequence ID" value="RIW14421.1"/>
    <property type="molecule type" value="Genomic_DNA"/>
</dbReference>
<evidence type="ECO:0000256" key="1">
    <source>
        <dbReference type="SAM" id="Phobius"/>
    </source>
</evidence>
<evidence type="ECO:0000313" key="3">
    <source>
        <dbReference type="Proteomes" id="UP000283522"/>
    </source>
</evidence>
<organism evidence="2 3">
    <name type="scientific">Algoriphagus lacus</name>
    <dbReference type="NCBI Taxonomy" id="2056311"/>
    <lineage>
        <taxon>Bacteria</taxon>
        <taxon>Pseudomonadati</taxon>
        <taxon>Bacteroidota</taxon>
        <taxon>Cytophagia</taxon>
        <taxon>Cytophagales</taxon>
        <taxon>Cyclobacteriaceae</taxon>
        <taxon>Algoriphagus</taxon>
    </lineage>
</organism>
<accession>A0A418PQ25</accession>
<keyword evidence="1" id="KW-0812">Transmembrane</keyword>
<feature type="transmembrane region" description="Helical" evidence="1">
    <location>
        <begin position="6"/>
        <end position="24"/>
    </location>
</feature>
<keyword evidence="1" id="KW-0472">Membrane</keyword>
<keyword evidence="3" id="KW-1185">Reference proteome</keyword>
<proteinExistence type="predicted"/>
<protein>
    <submittedName>
        <fullName evidence="2">Uncharacterized protein</fullName>
    </submittedName>
</protein>
<gene>
    <name evidence="2" type="ORF">D0X99_12720</name>
</gene>
<name>A0A418PQ25_9BACT</name>